<dbReference type="Proteomes" id="UP000178435">
    <property type="component" value="Unassembled WGS sequence"/>
</dbReference>
<accession>A0A1F7RWS5</accession>
<dbReference type="PANTHER" id="PTHR34227:SF1">
    <property type="entry name" value="DIMETHYL SULFOXIDE REDUCTASE CHAPERONE-RELATED"/>
    <property type="match status" value="1"/>
</dbReference>
<evidence type="ECO:0000313" key="2">
    <source>
        <dbReference type="EMBL" id="OGL45464.1"/>
    </source>
</evidence>
<dbReference type="PANTHER" id="PTHR34227">
    <property type="entry name" value="CHAPERONE PROTEIN YCDY"/>
    <property type="match status" value="1"/>
</dbReference>
<dbReference type="InterPro" id="IPR050289">
    <property type="entry name" value="TorD/DmsD_chaperones"/>
</dbReference>
<dbReference type="EMBL" id="MGDF01000093">
    <property type="protein sequence ID" value="OGL45464.1"/>
    <property type="molecule type" value="Genomic_DNA"/>
</dbReference>
<dbReference type="Gene3D" id="1.10.3480.10">
    <property type="entry name" value="TorD-like"/>
    <property type="match status" value="1"/>
</dbReference>
<evidence type="ECO:0000313" key="3">
    <source>
        <dbReference type="Proteomes" id="UP000178435"/>
    </source>
</evidence>
<dbReference type="AlphaFoldDB" id="A0A1F7RWS5"/>
<keyword evidence="1" id="KW-0143">Chaperone</keyword>
<organism evidence="2 3">
    <name type="scientific">Candidatus Schekmanbacteria bacterium RBG_16_38_11</name>
    <dbReference type="NCBI Taxonomy" id="1817880"/>
    <lineage>
        <taxon>Bacteria</taxon>
        <taxon>Candidatus Schekmaniibacteriota</taxon>
    </lineage>
</organism>
<gene>
    <name evidence="2" type="ORF">A2149_02070</name>
</gene>
<evidence type="ECO:0008006" key="4">
    <source>
        <dbReference type="Google" id="ProtNLM"/>
    </source>
</evidence>
<evidence type="ECO:0000256" key="1">
    <source>
        <dbReference type="ARBA" id="ARBA00023186"/>
    </source>
</evidence>
<reference evidence="2 3" key="1">
    <citation type="journal article" date="2016" name="Nat. Commun.">
        <title>Thousands of microbial genomes shed light on interconnected biogeochemical processes in an aquifer system.</title>
        <authorList>
            <person name="Anantharaman K."/>
            <person name="Brown C.T."/>
            <person name="Hug L.A."/>
            <person name="Sharon I."/>
            <person name="Castelle C.J."/>
            <person name="Probst A.J."/>
            <person name="Thomas B.C."/>
            <person name="Singh A."/>
            <person name="Wilkins M.J."/>
            <person name="Karaoz U."/>
            <person name="Brodie E.L."/>
            <person name="Williams K.H."/>
            <person name="Hubbard S.S."/>
            <person name="Banfield J.F."/>
        </authorList>
    </citation>
    <scope>NUCLEOTIDE SEQUENCE [LARGE SCALE GENOMIC DNA]</scope>
</reference>
<protein>
    <recommendedName>
        <fullName evidence="4">Molecular chaperone TorD</fullName>
    </recommendedName>
</protein>
<name>A0A1F7RWS5_9BACT</name>
<sequence length="247" mass="28293">MGKTEESINLARMDICQFLSQAFLYPEEDLYLSLKEDGFEEELKSCFNSLSSESENAIAERVNSLISSVRNFSLEDMQSEFSRIFGHTVSTECSPYETEYGKAHVFQQSQSLGDIAGFYRAFGLETSDTAKERLDHISTELEFMYFLIFKENYAREHNRGEDGKVCHEAQKKFLKEHLGTWVPLFTRLLSEKAGKGFYKSLALLTGDFLRSEVDFFKIEPEEIKELGSFKEDEEDVCSLCGNGEIEV</sequence>
<dbReference type="SUPFAM" id="SSF89155">
    <property type="entry name" value="TorD-like"/>
    <property type="match status" value="1"/>
</dbReference>
<dbReference type="InterPro" id="IPR020945">
    <property type="entry name" value="DMSO/NO3_reduct_chaperone"/>
</dbReference>
<dbReference type="InterPro" id="IPR036411">
    <property type="entry name" value="TorD-like_sf"/>
</dbReference>
<comment type="caution">
    <text evidence="2">The sequence shown here is derived from an EMBL/GenBank/DDBJ whole genome shotgun (WGS) entry which is preliminary data.</text>
</comment>
<proteinExistence type="predicted"/>
<dbReference type="Pfam" id="PF02613">
    <property type="entry name" value="Nitrate_red_del"/>
    <property type="match status" value="1"/>
</dbReference>